<organism evidence="1 2">
    <name type="scientific">Dreissena polymorpha</name>
    <name type="common">Zebra mussel</name>
    <name type="synonym">Mytilus polymorpha</name>
    <dbReference type="NCBI Taxonomy" id="45954"/>
    <lineage>
        <taxon>Eukaryota</taxon>
        <taxon>Metazoa</taxon>
        <taxon>Spiralia</taxon>
        <taxon>Lophotrochozoa</taxon>
        <taxon>Mollusca</taxon>
        <taxon>Bivalvia</taxon>
        <taxon>Autobranchia</taxon>
        <taxon>Heteroconchia</taxon>
        <taxon>Euheterodonta</taxon>
        <taxon>Imparidentia</taxon>
        <taxon>Neoheterodontei</taxon>
        <taxon>Myida</taxon>
        <taxon>Dreissenoidea</taxon>
        <taxon>Dreissenidae</taxon>
        <taxon>Dreissena</taxon>
    </lineage>
</organism>
<gene>
    <name evidence="1" type="ORF">DPMN_007466</name>
</gene>
<evidence type="ECO:0000313" key="2">
    <source>
        <dbReference type="Proteomes" id="UP000828390"/>
    </source>
</evidence>
<protein>
    <submittedName>
        <fullName evidence="1">Uncharacterized protein</fullName>
    </submittedName>
</protein>
<comment type="caution">
    <text evidence="1">The sequence shown here is derived from an EMBL/GenBank/DDBJ whole genome shotgun (WGS) entry which is preliminary data.</text>
</comment>
<reference evidence="1" key="1">
    <citation type="journal article" date="2019" name="bioRxiv">
        <title>The Genome of the Zebra Mussel, Dreissena polymorpha: A Resource for Invasive Species Research.</title>
        <authorList>
            <person name="McCartney M.A."/>
            <person name="Auch B."/>
            <person name="Kono T."/>
            <person name="Mallez S."/>
            <person name="Zhang Y."/>
            <person name="Obille A."/>
            <person name="Becker A."/>
            <person name="Abrahante J.E."/>
            <person name="Garbe J."/>
            <person name="Badalamenti J.P."/>
            <person name="Herman A."/>
            <person name="Mangelson H."/>
            <person name="Liachko I."/>
            <person name="Sullivan S."/>
            <person name="Sone E.D."/>
            <person name="Koren S."/>
            <person name="Silverstein K.A.T."/>
            <person name="Beckman K.B."/>
            <person name="Gohl D.M."/>
        </authorList>
    </citation>
    <scope>NUCLEOTIDE SEQUENCE</scope>
    <source>
        <strain evidence="1">Duluth1</strain>
        <tissue evidence="1">Whole animal</tissue>
    </source>
</reference>
<evidence type="ECO:0000313" key="1">
    <source>
        <dbReference type="EMBL" id="KAH3883508.1"/>
    </source>
</evidence>
<keyword evidence="2" id="KW-1185">Reference proteome</keyword>
<reference evidence="1" key="2">
    <citation type="submission" date="2020-11" db="EMBL/GenBank/DDBJ databases">
        <authorList>
            <person name="McCartney M.A."/>
            <person name="Auch B."/>
            <person name="Kono T."/>
            <person name="Mallez S."/>
            <person name="Becker A."/>
            <person name="Gohl D.M."/>
            <person name="Silverstein K.A.T."/>
            <person name="Koren S."/>
            <person name="Bechman K.B."/>
            <person name="Herman A."/>
            <person name="Abrahante J.E."/>
            <person name="Garbe J."/>
        </authorList>
    </citation>
    <scope>NUCLEOTIDE SEQUENCE</scope>
    <source>
        <strain evidence="1">Duluth1</strain>
        <tissue evidence="1">Whole animal</tissue>
    </source>
</reference>
<dbReference type="EMBL" id="JAIWYP010000001">
    <property type="protein sequence ID" value="KAH3883508.1"/>
    <property type="molecule type" value="Genomic_DNA"/>
</dbReference>
<accession>A0A9D4MW94</accession>
<dbReference type="Proteomes" id="UP000828390">
    <property type="component" value="Unassembled WGS sequence"/>
</dbReference>
<sequence>MNSSAGAAVSEAYEEAEDGEITDHQLGLYRRSTGGKNKLKKTWNGLFHVKAELYTGKFGMEMGRNCPEPRRYRCKL</sequence>
<dbReference type="AlphaFoldDB" id="A0A9D4MW94"/>
<proteinExistence type="predicted"/>
<name>A0A9D4MW94_DREPO</name>